<gene>
    <name evidence="1" type="ORF">J2Z21_009043</name>
</gene>
<reference evidence="1 2" key="1">
    <citation type="submission" date="2021-03" db="EMBL/GenBank/DDBJ databases">
        <title>Genomic Encyclopedia of Type Strains, Phase IV (KMG-IV): sequencing the most valuable type-strain genomes for metagenomic binning, comparative biology and taxonomic classification.</title>
        <authorList>
            <person name="Goeker M."/>
        </authorList>
    </citation>
    <scope>NUCLEOTIDE SEQUENCE [LARGE SCALE GENOMIC DNA]</scope>
    <source>
        <strain evidence="1 2">DSM 40499</strain>
    </source>
</reference>
<protein>
    <submittedName>
        <fullName evidence="1">Nucleoside 2-deoxyribosyltransferase</fullName>
    </submittedName>
</protein>
<dbReference type="SUPFAM" id="SSF52309">
    <property type="entry name" value="N-(deoxy)ribosyltransferase-like"/>
    <property type="match status" value="1"/>
</dbReference>
<dbReference type="Gene3D" id="3.40.50.450">
    <property type="match status" value="1"/>
</dbReference>
<sequence length="174" mass="18973">MNVISSASESVLDGVRSVFLAGPFMGLVNPETNSMPSAEQLPFLTLIEHFEKQGLEVFNAHRREAWGAQVLTPEECTPLDQLEIRKADVFVAIPGIPPSPGTHVEIGWASAFDKPIVLLLEEGREEEYGFLVRGLGTVAAVEFVHYKDIALAKPQIDAAIRKVVDRVNNPAATP</sequence>
<comment type="caution">
    <text evidence="1">The sequence shown here is derived from an EMBL/GenBank/DDBJ whole genome shotgun (WGS) entry which is preliminary data.</text>
</comment>
<organism evidence="1 2">
    <name type="scientific">Streptomyces griseochromogenes</name>
    <dbReference type="NCBI Taxonomy" id="68214"/>
    <lineage>
        <taxon>Bacteria</taxon>
        <taxon>Bacillati</taxon>
        <taxon>Actinomycetota</taxon>
        <taxon>Actinomycetes</taxon>
        <taxon>Kitasatosporales</taxon>
        <taxon>Streptomycetaceae</taxon>
        <taxon>Streptomyces</taxon>
    </lineage>
</organism>
<evidence type="ECO:0000313" key="1">
    <source>
        <dbReference type="EMBL" id="MBP2056026.1"/>
    </source>
</evidence>
<name>A0ABS4M9I8_9ACTN</name>
<dbReference type="EMBL" id="JAGGLP010000038">
    <property type="protein sequence ID" value="MBP2056026.1"/>
    <property type="molecule type" value="Genomic_DNA"/>
</dbReference>
<proteinExistence type="predicted"/>
<dbReference type="Proteomes" id="UP001519309">
    <property type="component" value="Unassembled WGS sequence"/>
</dbReference>
<accession>A0ABS4M9I8</accession>
<dbReference type="RefSeq" id="WP_208870406.1">
    <property type="nucleotide sequence ID" value="NZ_CP016279.1"/>
</dbReference>
<keyword evidence="2" id="KW-1185">Reference proteome</keyword>
<evidence type="ECO:0000313" key="2">
    <source>
        <dbReference type="Proteomes" id="UP001519309"/>
    </source>
</evidence>